<reference evidence="8" key="1">
    <citation type="submission" date="2023-05" db="EMBL/GenBank/DDBJ databases">
        <title>Aeromonas salmonicida 57, complete genome.</title>
        <authorList>
            <person name="Shao L."/>
        </authorList>
    </citation>
    <scope>NUCLEOTIDE SEQUENCE</scope>
    <source>
        <strain evidence="8">57</strain>
    </source>
</reference>
<keyword evidence="8" id="KW-0966">Cell projection</keyword>
<dbReference type="InterPro" id="IPR010809">
    <property type="entry name" value="FliD_C"/>
</dbReference>
<keyword evidence="3" id="KW-0175">Coiled coil</keyword>
<dbReference type="InterPro" id="IPR010810">
    <property type="entry name" value="Flagellin_hook_IN_motif"/>
</dbReference>
<evidence type="ECO:0000313" key="8">
    <source>
        <dbReference type="EMBL" id="WHF37881.1"/>
    </source>
</evidence>
<accession>A0AAX3VV76</accession>
<comment type="similarity">
    <text evidence="1 5">Belongs to the FliD family.</text>
</comment>
<evidence type="ECO:0000313" key="9">
    <source>
        <dbReference type="Proteomes" id="UP001239426"/>
    </source>
</evidence>
<protein>
    <recommendedName>
        <fullName evidence="5">Flagellar hook-associated protein 2</fullName>
        <shortName evidence="5">HAP2</shortName>
    </recommendedName>
    <alternativeName>
        <fullName evidence="5">Flagellar cap protein</fullName>
    </alternativeName>
</protein>
<dbReference type="Pfam" id="PF07196">
    <property type="entry name" value="Flagellin_IN"/>
    <property type="match status" value="1"/>
</dbReference>
<gene>
    <name evidence="8" type="primary">fliD</name>
    <name evidence="8" type="ORF">QLQ87_05905</name>
</gene>
<dbReference type="EMBL" id="CP124841">
    <property type="protein sequence ID" value="WHF37881.1"/>
    <property type="molecule type" value="Genomic_DNA"/>
</dbReference>
<dbReference type="GO" id="GO:0009421">
    <property type="term" value="C:bacterial-type flagellum filament cap"/>
    <property type="evidence" value="ECO:0007669"/>
    <property type="project" value="InterPro"/>
</dbReference>
<evidence type="ECO:0000256" key="1">
    <source>
        <dbReference type="ARBA" id="ARBA00009764"/>
    </source>
</evidence>
<dbReference type="PANTHER" id="PTHR30288:SF0">
    <property type="entry name" value="FLAGELLAR HOOK-ASSOCIATED PROTEIN 2"/>
    <property type="match status" value="1"/>
</dbReference>
<organism evidence="8 9">
    <name type="scientific">Aeromonas salmonicida</name>
    <dbReference type="NCBI Taxonomy" id="645"/>
    <lineage>
        <taxon>Bacteria</taxon>
        <taxon>Pseudomonadati</taxon>
        <taxon>Pseudomonadota</taxon>
        <taxon>Gammaproteobacteria</taxon>
        <taxon>Aeromonadales</taxon>
        <taxon>Aeromonadaceae</taxon>
        <taxon>Aeromonas</taxon>
    </lineage>
</organism>
<comment type="subunit">
    <text evidence="2 5">Homopentamer.</text>
</comment>
<feature type="domain" description="Flagellar hook-associated protein 2 C-terminal" evidence="7">
    <location>
        <begin position="216"/>
        <end position="447"/>
    </location>
</feature>
<dbReference type="PANTHER" id="PTHR30288">
    <property type="entry name" value="FLAGELLAR CAP/ASSEMBLY PROTEIN FLID"/>
    <property type="match status" value="1"/>
</dbReference>
<proteinExistence type="inferred from homology"/>
<dbReference type="RefSeq" id="WP_125600750.1">
    <property type="nucleotide sequence ID" value="NZ_CAWOII010000019.1"/>
</dbReference>
<dbReference type="Pfam" id="PF07195">
    <property type="entry name" value="FliD_C"/>
    <property type="match status" value="1"/>
</dbReference>
<dbReference type="InterPro" id="IPR003481">
    <property type="entry name" value="FliD_N"/>
</dbReference>
<comment type="subcellular location">
    <subcellularLocation>
        <location evidence="5">Secreted</location>
    </subcellularLocation>
    <subcellularLocation>
        <location evidence="5">Bacterial flagellum</location>
    </subcellularLocation>
</comment>
<evidence type="ECO:0000259" key="6">
    <source>
        <dbReference type="Pfam" id="PF02465"/>
    </source>
</evidence>
<keyword evidence="4 5" id="KW-0975">Bacterial flagellum</keyword>
<dbReference type="InterPro" id="IPR040026">
    <property type="entry name" value="FliD"/>
</dbReference>
<keyword evidence="5" id="KW-0964">Secreted</keyword>
<dbReference type="GO" id="GO:0071973">
    <property type="term" value="P:bacterial-type flagellum-dependent cell motility"/>
    <property type="evidence" value="ECO:0007669"/>
    <property type="project" value="TreeGrafter"/>
</dbReference>
<dbReference type="GO" id="GO:0005576">
    <property type="term" value="C:extracellular region"/>
    <property type="evidence" value="ECO:0007669"/>
    <property type="project" value="UniProtKB-SubCell"/>
</dbReference>
<evidence type="ECO:0000259" key="7">
    <source>
        <dbReference type="Pfam" id="PF07195"/>
    </source>
</evidence>
<evidence type="ECO:0000256" key="5">
    <source>
        <dbReference type="RuleBase" id="RU362066"/>
    </source>
</evidence>
<dbReference type="GO" id="GO:0009424">
    <property type="term" value="C:bacterial-type flagellum hook"/>
    <property type="evidence" value="ECO:0007669"/>
    <property type="project" value="UniProtKB-UniRule"/>
</dbReference>
<sequence length="462" mass="48548">MATITSAGAGSGIDLESVIAASLNARKAQIQQPIITKRTNAQVELSGLGQFKSAISSYLTSLKEMSKADAFNKRAINVTQDKDNPILKVESKTGAANGQYNVTVNKLATTSKFEGTFNNATDPLVTEDGRLTFKAGEKTFNVDVKAGDSLQAIRKRVNENGNNFGLTANIINTSDGKAKLVIDSGVSGNGKDLQITGSTAGLTTFASSLAKTQTAGSAEISVDGSTLTSDSNTFDGTIMGLKLTVLRLSDKDSAGVVKSNKVDVTTDKDGIKDMVKGFITGYNELVAKADALGKRNSVVAGVTQNDGGALAGDSMTRSVVNLMSNTLITPSDSSTEFSTIFQLGIKMDNKGVLSLDDKKFSEALDKNFEQVVAVFGGEKGVAGKLVTSLDSYSKSGGLVAQREDSLNVELRSLAQKESDAAAELVKYEASLRARYGGLDSLLAKMNQSASYLKNIQTSNKTS</sequence>
<dbReference type="AlphaFoldDB" id="A0AAX3VV76"/>
<dbReference type="GO" id="GO:0007155">
    <property type="term" value="P:cell adhesion"/>
    <property type="evidence" value="ECO:0007669"/>
    <property type="project" value="InterPro"/>
</dbReference>
<feature type="domain" description="Flagellar hook-associated protein 2 N-terminal" evidence="6">
    <location>
        <begin position="11"/>
        <end position="110"/>
    </location>
</feature>
<evidence type="ECO:0000256" key="3">
    <source>
        <dbReference type="ARBA" id="ARBA00023054"/>
    </source>
</evidence>
<dbReference type="Proteomes" id="UP001239426">
    <property type="component" value="Chromosome"/>
</dbReference>
<comment type="function">
    <text evidence="5">Required for morphogenesis and for the elongation of the flagellar filament by facilitating polymerization of the flagellin monomers at the tip of growing filament. Forms a capping structure, which prevents flagellin subunits (transported through the central channel of the flagellum) from leaking out without polymerization at the distal end.</text>
</comment>
<keyword evidence="8" id="KW-0282">Flagellum</keyword>
<evidence type="ECO:0000256" key="4">
    <source>
        <dbReference type="ARBA" id="ARBA00023143"/>
    </source>
</evidence>
<keyword evidence="8" id="KW-0969">Cilium</keyword>
<name>A0AAX3VV76_AERSA</name>
<evidence type="ECO:0000256" key="2">
    <source>
        <dbReference type="ARBA" id="ARBA00011255"/>
    </source>
</evidence>
<dbReference type="Pfam" id="PF02465">
    <property type="entry name" value="FliD_N"/>
    <property type="match status" value="1"/>
</dbReference>